<evidence type="ECO:0000256" key="2">
    <source>
        <dbReference type="SAM" id="Coils"/>
    </source>
</evidence>
<comment type="cofactor">
    <cofactor evidence="1">
        <name>FAD</name>
        <dbReference type="ChEBI" id="CHEBI:57692"/>
    </cofactor>
</comment>
<dbReference type="Pfam" id="PF13450">
    <property type="entry name" value="NAD_binding_8"/>
    <property type="match status" value="1"/>
</dbReference>
<dbReference type="PANTHER" id="PTHR10835:SF8">
    <property type="entry name" value="SQUALENE MONOOXYGENASE"/>
    <property type="match status" value="1"/>
</dbReference>
<evidence type="ECO:0000256" key="1">
    <source>
        <dbReference type="RuleBase" id="RU367121"/>
    </source>
</evidence>
<evidence type="ECO:0000313" key="4">
    <source>
        <dbReference type="EMBL" id="KAK8515340.1"/>
    </source>
</evidence>
<dbReference type="PANTHER" id="PTHR10835">
    <property type="entry name" value="SQUALENE MONOOXYGENASE"/>
    <property type="match status" value="1"/>
</dbReference>
<dbReference type="SUPFAM" id="SSF51905">
    <property type="entry name" value="FAD/NAD(P)-binding domain"/>
    <property type="match status" value="1"/>
</dbReference>
<accession>A0ABR2C7G5</accession>
<gene>
    <name evidence="4" type="ORF">V6N12_075385</name>
</gene>
<name>A0ABR2C7G5_9ROSI</name>
<dbReference type="InterPro" id="IPR040125">
    <property type="entry name" value="Squalene_monox"/>
</dbReference>
<proteinExistence type="inferred from homology"/>
<evidence type="ECO:0000256" key="3">
    <source>
        <dbReference type="SAM" id="MobiDB-lite"/>
    </source>
</evidence>
<keyword evidence="2" id="KW-0175">Coiled coil</keyword>
<keyword evidence="5" id="KW-1185">Reference proteome</keyword>
<feature type="region of interest" description="Disordered" evidence="3">
    <location>
        <begin position="187"/>
        <end position="210"/>
    </location>
</feature>
<dbReference type="Gene3D" id="3.50.50.60">
    <property type="entry name" value="FAD/NAD(P)-binding domain"/>
    <property type="match status" value="1"/>
</dbReference>
<keyword evidence="1" id="KW-0274">FAD</keyword>
<dbReference type="InterPro" id="IPR036188">
    <property type="entry name" value="FAD/NAD-bd_sf"/>
</dbReference>
<comment type="similarity">
    <text evidence="1">Belongs to the squalene monooxygenase family.</text>
</comment>
<dbReference type="EMBL" id="JBBPBM010000063">
    <property type="protein sequence ID" value="KAK8515340.1"/>
    <property type="molecule type" value="Genomic_DNA"/>
</dbReference>
<sequence length="597" mass="67434">MLSDFKALPTVEQSNRTMTQESLIKQMIAKTEERLKKVYEENRRMELTQIMFQILGGKACAVIYPPGSDSQPETWPSTVAARSLFSEYKILPVNRMVNQESFLEQLIKKTTERLEKLQEENRRKELTQVMFQNLGRKELQNVKKEDLDELGWLIDQNLKNIDERIHALVKAIAANENFENVVEENNSIQKSSSGSQSKEKSSIANFKSPGRCEPSWAEIAGKGLNEATGLEEPTNYNPASNKAREDLEHILAFCVLGDHRLLREEFAHLRIAWFQPWFMSGDFSTVRSKKERSGQGILKLPILHNFIASDKLDNIPFLLSYEKFNWGPRPFKLINAWLSKVECIKVVKETLADGKTKGKGHPVKLKESQGSLEELQVSAECFLPDAGTIKFSLVGAYNKIAAGCGDLSFCWSCKCHSSSPGDCSLLHFFSETLGAEQAENTASMEENCVYKLRDCEAVVITDTIIVGAGVAGAALAYSLGKDGRHVHVIERDMNAPYRFAGENLMPGGYLKLIELGLEECVDEIGAKRFLGFVLYKDGMVSLYLFHWRSFSPMWPEEVFTTAVLFKICRRKMPLFTSISSLCWLFWSAGLDFSLCFK</sequence>
<comment type="function">
    <text evidence="1">Catalyzes the stereospecific oxidation of squalene to (S)-2,3-epoxysqualene, and is considered to be a rate-limiting enzyme in steroid biosynthesis.</text>
</comment>
<organism evidence="4 5">
    <name type="scientific">Hibiscus sabdariffa</name>
    <name type="common">roselle</name>
    <dbReference type="NCBI Taxonomy" id="183260"/>
    <lineage>
        <taxon>Eukaryota</taxon>
        <taxon>Viridiplantae</taxon>
        <taxon>Streptophyta</taxon>
        <taxon>Embryophyta</taxon>
        <taxon>Tracheophyta</taxon>
        <taxon>Spermatophyta</taxon>
        <taxon>Magnoliopsida</taxon>
        <taxon>eudicotyledons</taxon>
        <taxon>Gunneridae</taxon>
        <taxon>Pentapetalae</taxon>
        <taxon>rosids</taxon>
        <taxon>malvids</taxon>
        <taxon>Malvales</taxon>
        <taxon>Malvaceae</taxon>
        <taxon>Malvoideae</taxon>
        <taxon>Hibiscus</taxon>
    </lineage>
</organism>
<comment type="caution">
    <text evidence="4">The sequence shown here is derived from an EMBL/GenBank/DDBJ whole genome shotgun (WGS) entry which is preliminary data.</text>
</comment>
<feature type="coiled-coil region" evidence="2">
    <location>
        <begin position="100"/>
        <end position="127"/>
    </location>
</feature>
<protein>
    <recommendedName>
        <fullName evidence="1">Squalene monooxygenase</fullName>
        <ecNumber evidence="1">1.14.14.17</ecNumber>
    </recommendedName>
</protein>
<feature type="compositionally biased region" description="Low complexity" evidence="3">
    <location>
        <begin position="187"/>
        <end position="196"/>
    </location>
</feature>
<dbReference type="EC" id="1.14.14.17" evidence="1"/>
<comment type="subcellular location">
    <subcellularLocation>
        <location evidence="1">Membrane</location>
        <topology evidence="1">Multi-pass membrane protein</topology>
    </subcellularLocation>
</comment>
<reference evidence="4 5" key="1">
    <citation type="journal article" date="2024" name="G3 (Bethesda)">
        <title>Genome assembly of Hibiscus sabdariffa L. provides insights into metabolisms of medicinal natural products.</title>
        <authorList>
            <person name="Kim T."/>
        </authorList>
    </citation>
    <scope>NUCLEOTIDE SEQUENCE [LARGE SCALE GENOMIC DNA]</scope>
    <source>
        <strain evidence="4">TK-2024</strain>
        <tissue evidence="4">Old leaves</tissue>
    </source>
</reference>
<comment type="catalytic activity">
    <reaction evidence="1">
        <text>squalene + reduced [NADPH--hemoprotein reductase] + O2 = (S)-2,3-epoxysqualene + oxidized [NADPH--hemoprotein reductase] + H2O + H(+)</text>
        <dbReference type="Rhea" id="RHEA:25282"/>
        <dbReference type="Rhea" id="RHEA-COMP:11964"/>
        <dbReference type="Rhea" id="RHEA-COMP:11965"/>
        <dbReference type="ChEBI" id="CHEBI:15377"/>
        <dbReference type="ChEBI" id="CHEBI:15378"/>
        <dbReference type="ChEBI" id="CHEBI:15379"/>
        <dbReference type="ChEBI" id="CHEBI:15440"/>
        <dbReference type="ChEBI" id="CHEBI:15441"/>
        <dbReference type="ChEBI" id="CHEBI:57618"/>
        <dbReference type="ChEBI" id="CHEBI:58210"/>
        <dbReference type="EC" id="1.14.14.17"/>
    </reaction>
</comment>
<dbReference type="Proteomes" id="UP001472677">
    <property type="component" value="Unassembled WGS sequence"/>
</dbReference>
<keyword evidence="1" id="KW-0560">Oxidoreductase</keyword>
<evidence type="ECO:0000313" key="5">
    <source>
        <dbReference type="Proteomes" id="UP001472677"/>
    </source>
</evidence>
<keyword evidence="1" id="KW-0285">Flavoprotein</keyword>